<feature type="transmembrane region" description="Helical" evidence="1">
    <location>
        <begin position="39"/>
        <end position="72"/>
    </location>
</feature>
<feature type="transmembrane region" description="Helical" evidence="1">
    <location>
        <begin position="93"/>
        <end position="110"/>
    </location>
</feature>
<name>A0A9W6H352_9MICO</name>
<keyword evidence="3" id="KW-1185">Reference proteome</keyword>
<dbReference type="InterPro" id="IPR046062">
    <property type="entry name" value="DUF6020"/>
</dbReference>
<feature type="transmembrane region" description="Helical" evidence="1">
    <location>
        <begin position="218"/>
        <end position="235"/>
    </location>
</feature>
<sequence>MNRPSALRALWDPHAAATALVLAAFVVVGASFDANDSAVWFAGSVGAAVGSGLVVLGLGAALFVPLTLLFRWLDGRRAAPEPASFRETARRRLLPTAGAILAGWLPWLLVHAPGNVDSDTITQRLQWMGLLEQTDHHPWFDTMVFGWFWDLGSALGDDRIGLFAFLLLQEAATAAGAALVLTYLGWLGMARPIRWTLTAAVAVLPVFMAAPSVMSKDAFAAVFWLPFLVLFVEAVRTRGRVLLSARVGVVALAIVIPLILAKRTNVYLVVVCAVVLLVICARRARLRVAAGTAGALLVTNVVWPLLVLPAIGIAPGTATDMLTIPVQQTARIVAEHGDEIPADERAVIDAVLRYDGLGEAYVPRRSDTVKGRWNLEAGSEERLAYARVWLAQVIRYPGTALSATAANTFEYFAPVTPMIFQSGIVLDRYLDFWEARALPTTTRAEIEAAIEDLHESAALDDARLAVNRATESLAEGNLLSSKAFYASWVPLIALAYAIRRRSPLHVLAVSPLLVNLAFLVASPVALPRYILPLVYGSVLAIGMMLTPVRWQNREDDLAPAAPAPLTESDATPG</sequence>
<protein>
    <submittedName>
        <fullName evidence="2">Uncharacterized protein</fullName>
    </submittedName>
</protein>
<dbReference type="Proteomes" id="UP001142462">
    <property type="component" value="Unassembled WGS sequence"/>
</dbReference>
<dbReference type="Pfam" id="PF19484">
    <property type="entry name" value="DUF6020"/>
    <property type="match status" value="1"/>
</dbReference>
<reference evidence="2" key="1">
    <citation type="journal article" date="2014" name="Int. J. Syst. Evol. Microbiol.">
        <title>Complete genome sequence of Corynebacterium casei LMG S-19264T (=DSM 44701T), isolated from a smear-ripened cheese.</title>
        <authorList>
            <consortium name="US DOE Joint Genome Institute (JGI-PGF)"/>
            <person name="Walter F."/>
            <person name="Albersmeier A."/>
            <person name="Kalinowski J."/>
            <person name="Ruckert C."/>
        </authorList>
    </citation>
    <scope>NUCLEOTIDE SEQUENCE</scope>
    <source>
        <strain evidence="2">VKM Ac-1020</strain>
    </source>
</reference>
<accession>A0A9W6H352</accession>
<feature type="transmembrane region" description="Helical" evidence="1">
    <location>
        <begin position="242"/>
        <end position="260"/>
    </location>
</feature>
<feature type="transmembrane region" description="Helical" evidence="1">
    <location>
        <begin position="160"/>
        <end position="186"/>
    </location>
</feature>
<feature type="transmembrane region" description="Helical" evidence="1">
    <location>
        <begin position="266"/>
        <end position="281"/>
    </location>
</feature>
<keyword evidence="1" id="KW-0812">Transmembrane</keyword>
<evidence type="ECO:0000256" key="1">
    <source>
        <dbReference type="SAM" id="Phobius"/>
    </source>
</evidence>
<evidence type="ECO:0000313" key="3">
    <source>
        <dbReference type="Proteomes" id="UP001142462"/>
    </source>
</evidence>
<reference evidence="2" key="2">
    <citation type="submission" date="2023-01" db="EMBL/GenBank/DDBJ databases">
        <authorList>
            <person name="Sun Q."/>
            <person name="Evtushenko L."/>
        </authorList>
    </citation>
    <scope>NUCLEOTIDE SEQUENCE</scope>
    <source>
        <strain evidence="2">VKM Ac-1020</strain>
    </source>
</reference>
<feature type="transmembrane region" description="Helical" evidence="1">
    <location>
        <begin position="293"/>
        <end position="314"/>
    </location>
</feature>
<comment type="caution">
    <text evidence="2">The sequence shown here is derived from an EMBL/GenBank/DDBJ whole genome shotgun (WGS) entry which is preliminary data.</text>
</comment>
<dbReference type="RefSeq" id="WP_271172835.1">
    <property type="nucleotide sequence ID" value="NZ_BSEJ01000004.1"/>
</dbReference>
<dbReference type="AlphaFoldDB" id="A0A9W6H352"/>
<evidence type="ECO:0000313" key="2">
    <source>
        <dbReference type="EMBL" id="GLJ61129.1"/>
    </source>
</evidence>
<organism evidence="2 3">
    <name type="scientific">Microbacterium barkeri</name>
    <dbReference type="NCBI Taxonomy" id="33917"/>
    <lineage>
        <taxon>Bacteria</taxon>
        <taxon>Bacillati</taxon>
        <taxon>Actinomycetota</taxon>
        <taxon>Actinomycetes</taxon>
        <taxon>Micrococcales</taxon>
        <taxon>Microbacteriaceae</taxon>
        <taxon>Microbacterium</taxon>
    </lineage>
</organism>
<keyword evidence="1" id="KW-0472">Membrane</keyword>
<gene>
    <name evidence="2" type="ORF">GCM10017576_12580</name>
</gene>
<feature type="transmembrane region" description="Helical" evidence="1">
    <location>
        <begin position="193"/>
        <end position="212"/>
    </location>
</feature>
<keyword evidence="1" id="KW-1133">Transmembrane helix</keyword>
<proteinExistence type="predicted"/>
<dbReference type="EMBL" id="BSEJ01000004">
    <property type="protein sequence ID" value="GLJ61129.1"/>
    <property type="molecule type" value="Genomic_DNA"/>
</dbReference>